<name>A0A3M8ESN1_9ACTN</name>
<reference evidence="1 2" key="1">
    <citation type="journal article" date="2014" name="Genome Announc.">
        <title>Draft Genome Sequence of Streptomyces fradiae ATCC 19609, a Strain Highly Sensitive to Antibiotics.</title>
        <authorList>
            <person name="Bekker O.B."/>
            <person name="Klimina K.M."/>
            <person name="Vatlin A.A."/>
            <person name="Zakharevich N.V."/>
            <person name="Kasianov A.S."/>
            <person name="Danilenko V.N."/>
        </authorList>
    </citation>
    <scope>NUCLEOTIDE SEQUENCE [LARGE SCALE GENOMIC DNA]</scope>
    <source>
        <strain evidence="1 2">ATCC 19609</strain>
    </source>
</reference>
<dbReference type="EMBL" id="JNAD02000020">
    <property type="protein sequence ID" value="RKM90946.1"/>
    <property type="molecule type" value="Genomic_DNA"/>
</dbReference>
<keyword evidence="2" id="KW-1185">Reference proteome</keyword>
<evidence type="ECO:0000313" key="1">
    <source>
        <dbReference type="EMBL" id="RKM90946.1"/>
    </source>
</evidence>
<protein>
    <submittedName>
        <fullName evidence="1">Uncharacterized protein</fullName>
    </submittedName>
</protein>
<organism evidence="1 2">
    <name type="scientific">Streptomyces xinghaiensis</name>
    <dbReference type="NCBI Taxonomy" id="1038928"/>
    <lineage>
        <taxon>Bacteria</taxon>
        <taxon>Bacillati</taxon>
        <taxon>Actinomycetota</taxon>
        <taxon>Actinomycetes</taxon>
        <taxon>Kitasatosporales</taxon>
        <taxon>Streptomycetaceae</taxon>
        <taxon>Streptomyces</taxon>
    </lineage>
</organism>
<proteinExistence type="predicted"/>
<comment type="caution">
    <text evidence="1">The sequence shown here is derived from an EMBL/GenBank/DDBJ whole genome shotgun (WGS) entry which is preliminary data.</text>
</comment>
<sequence>MPQSTFAFSREHTMPTPALSDVHHSAATVLTAAGLTVLDHGTDTAGATGLRVRPALRSPAHVFVAPVVNGLEDFPLPFPQHNDRRSAWVGLMQAARKALRAAGWERLEETPGGGEFIAPACRTHADSSPTS</sequence>
<gene>
    <name evidence="1" type="ORF">SFRA_030410</name>
</gene>
<dbReference type="Proteomes" id="UP000028058">
    <property type="component" value="Unassembled WGS sequence"/>
</dbReference>
<accession>A0A3M8ESN1</accession>
<dbReference type="AlphaFoldDB" id="A0A3M8ESN1"/>
<evidence type="ECO:0000313" key="2">
    <source>
        <dbReference type="Proteomes" id="UP000028058"/>
    </source>
</evidence>